<feature type="compositionally biased region" description="Basic and acidic residues" evidence="1">
    <location>
        <begin position="457"/>
        <end position="467"/>
    </location>
</feature>
<dbReference type="GO" id="GO:0031047">
    <property type="term" value="P:regulatory ncRNA-mediated gene silencing"/>
    <property type="evidence" value="ECO:0007669"/>
    <property type="project" value="InterPro"/>
</dbReference>
<accession>A0A9P8WD91</accession>
<dbReference type="AlphaFoldDB" id="A0A9P8WD91"/>
<feature type="region of interest" description="Disordered" evidence="1">
    <location>
        <begin position="27"/>
        <end position="76"/>
    </location>
</feature>
<reference evidence="2 3" key="1">
    <citation type="journal article" date="2021" name="Nat. Commun.">
        <title>Genetic determinants of endophytism in the Arabidopsis root mycobiome.</title>
        <authorList>
            <person name="Mesny F."/>
            <person name="Miyauchi S."/>
            <person name="Thiergart T."/>
            <person name="Pickel B."/>
            <person name="Atanasova L."/>
            <person name="Karlsson M."/>
            <person name="Huettel B."/>
            <person name="Barry K.W."/>
            <person name="Haridas S."/>
            <person name="Chen C."/>
            <person name="Bauer D."/>
            <person name="Andreopoulos W."/>
            <person name="Pangilinan J."/>
            <person name="LaButti K."/>
            <person name="Riley R."/>
            <person name="Lipzen A."/>
            <person name="Clum A."/>
            <person name="Drula E."/>
            <person name="Henrissat B."/>
            <person name="Kohler A."/>
            <person name="Grigoriev I.V."/>
            <person name="Martin F.M."/>
            <person name="Hacquard S."/>
        </authorList>
    </citation>
    <scope>NUCLEOTIDE SEQUENCE [LARGE SCALE GENOMIC DNA]</scope>
    <source>
        <strain evidence="2 3">MPI-CAGE-CH-0241</strain>
    </source>
</reference>
<dbReference type="InterPro" id="IPR018606">
    <property type="entry name" value="Arb1"/>
</dbReference>
<feature type="compositionally biased region" description="Basic residues" evidence="1">
    <location>
        <begin position="46"/>
        <end position="56"/>
    </location>
</feature>
<dbReference type="GO" id="GO:0033167">
    <property type="term" value="C:ARC complex"/>
    <property type="evidence" value="ECO:0007669"/>
    <property type="project" value="InterPro"/>
</dbReference>
<keyword evidence="3" id="KW-1185">Reference proteome</keyword>
<gene>
    <name evidence="2" type="ORF">B0T10DRAFT_590194</name>
</gene>
<dbReference type="OrthoDB" id="435402at2759"/>
<proteinExistence type="predicted"/>
<dbReference type="Proteomes" id="UP000777438">
    <property type="component" value="Unassembled WGS sequence"/>
</dbReference>
<dbReference type="EMBL" id="JAGPYM010000005">
    <property type="protein sequence ID" value="KAH6894561.1"/>
    <property type="molecule type" value="Genomic_DNA"/>
</dbReference>
<dbReference type="Pfam" id="PF09692">
    <property type="entry name" value="Arb1"/>
    <property type="match status" value="1"/>
</dbReference>
<evidence type="ECO:0000313" key="3">
    <source>
        <dbReference type="Proteomes" id="UP000777438"/>
    </source>
</evidence>
<name>A0A9P8WD91_9HYPO</name>
<sequence length="467" mass="52337">MEAPGAQDLPVQGTDYLDAIAKNDGQAQGSLPFHELPTSLQGVAKPSKKKRGKRTVASRGETALPKNRGNGFEEYFADPPMTPEEARQEKAEIYSPRMQSCIQRYRSRRRLQGDRNLWFSEFLFLGGVDTNPAAYGGLGPQDLRDLTPAQRREATATDIIYGTTAAGDRFYNGDKGAWDVDFAGVAAGFFSVTLLHLTSFEPALMEEGIDVVENFLRYVLHHDVCNEYKDNIKAAIVVCDVARKEWPMLRRIYASLPGQFNLAAGELFRPDEAAGSWSFQQTGRPKGFNAKAVFYSSFALMDEPELFSRLCEKTPTVINEFSCTVELVGISRPQQDVVDRFKLLVIEDDTQQHAPIGKATFKPAIIEDNWVRPNVAWPIEEDTMTLFIDDSLLEDMSIGMKGRLMICELDVGLRFVGAVEAIFPSFYTFLPQELMRHYKPPRESDRPAPSVNDPDMEDKQHANEAKA</sequence>
<protein>
    <submittedName>
        <fullName evidence="2">Argonaute complex, subunit Arb1</fullName>
    </submittedName>
</protein>
<evidence type="ECO:0000313" key="2">
    <source>
        <dbReference type="EMBL" id="KAH6894561.1"/>
    </source>
</evidence>
<comment type="caution">
    <text evidence="2">The sequence shown here is derived from an EMBL/GenBank/DDBJ whole genome shotgun (WGS) entry which is preliminary data.</text>
</comment>
<organism evidence="2 3">
    <name type="scientific">Thelonectria olida</name>
    <dbReference type="NCBI Taxonomy" id="1576542"/>
    <lineage>
        <taxon>Eukaryota</taxon>
        <taxon>Fungi</taxon>
        <taxon>Dikarya</taxon>
        <taxon>Ascomycota</taxon>
        <taxon>Pezizomycotina</taxon>
        <taxon>Sordariomycetes</taxon>
        <taxon>Hypocreomycetidae</taxon>
        <taxon>Hypocreales</taxon>
        <taxon>Nectriaceae</taxon>
        <taxon>Thelonectria</taxon>
    </lineage>
</organism>
<feature type="region of interest" description="Disordered" evidence="1">
    <location>
        <begin position="439"/>
        <end position="467"/>
    </location>
</feature>
<evidence type="ECO:0000256" key="1">
    <source>
        <dbReference type="SAM" id="MobiDB-lite"/>
    </source>
</evidence>